<proteinExistence type="predicted"/>
<feature type="region of interest" description="Disordered" evidence="1">
    <location>
        <begin position="1"/>
        <end position="32"/>
    </location>
</feature>
<gene>
    <name evidence="3" type="ORF">BgAZ_101710</name>
</gene>
<sequence>MAKAVEEAANPEAPADKPTEEKPKAAAPKSGRKRLGFARAPSVFHSAVYGMVAGFVFYGGYFAWRAYKLEYCNTEYYARQSRWRHFEKQQLYQRELGQKMSSHFVANLAQEYDPVALRKPDAPL</sequence>
<keyword evidence="2" id="KW-1133">Transmembrane helix</keyword>
<keyword evidence="4" id="KW-1185">Reference proteome</keyword>
<evidence type="ECO:0000256" key="1">
    <source>
        <dbReference type="SAM" id="MobiDB-lite"/>
    </source>
</evidence>
<keyword evidence="2" id="KW-0472">Membrane</keyword>
<evidence type="ECO:0000256" key="2">
    <source>
        <dbReference type="SAM" id="Phobius"/>
    </source>
</evidence>
<accession>A0AAD8URB7</accession>
<protein>
    <submittedName>
        <fullName evidence="3">Uncharacterized protein</fullName>
    </submittedName>
</protein>
<organism evidence="3 4">
    <name type="scientific">Babesia gibsoni</name>
    <dbReference type="NCBI Taxonomy" id="33632"/>
    <lineage>
        <taxon>Eukaryota</taxon>
        <taxon>Sar</taxon>
        <taxon>Alveolata</taxon>
        <taxon>Apicomplexa</taxon>
        <taxon>Aconoidasida</taxon>
        <taxon>Piroplasmida</taxon>
        <taxon>Babesiidae</taxon>
        <taxon>Babesia</taxon>
    </lineage>
</organism>
<feature type="compositionally biased region" description="Basic and acidic residues" evidence="1">
    <location>
        <begin position="14"/>
        <end position="24"/>
    </location>
</feature>
<comment type="caution">
    <text evidence="3">The sequence shown here is derived from an EMBL/GenBank/DDBJ whole genome shotgun (WGS) entry which is preliminary data.</text>
</comment>
<evidence type="ECO:0000313" key="4">
    <source>
        <dbReference type="Proteomes" id="UP001230268"/>
    </source>
</evidence>
<dbReference type="Proteomes" id="UP001230268">
    <property type="component" value="Unassembled WGS sequence"/>
</dbReference>
<name>A0AAD8URB7_BABGI</name>
<evidence type="ECO:0000313" key="3">
    <source>
        <dbReference type="EMBL" id="KAK1444265.1"/>
    </source>
</evidence>
<dbReference type="EMBL" id="JAVEPI010000001">
    <property type="protein sequence ID" value="KAK1444265.1"/>
    <property type="molecule type" value="Genomic_DNA"/>
</dbReference>
<reference evidence="3" key="1">
    <citation type="submission" date="2023-08" db="EMBL/GenBank/DDBJ databases">
        <title>Draft sequence of the Babesia gibsoni genome.</title>
        <authorList>
            <person name="Yamagishi J.Y."/>
            <person name="Xuan X.X."/>
        </authorList>
    </citation>
    <scope>NUCLEOTIDE SEQUENCE</scope>
    <source>
        <strain evidence="3">Azabu</strain>
    </source>
</reference>
<dbReference type="AlphaFoldDB" id="A0AAD8URB7"/>
<feature type="transmembrane region" description="Helical" evidence="2">
    <location>
        <begin position="42"/>
        <end position="64"/>
    </location>
</feature>
<keyword evidence="2" id="KW-0812">Transmembrane</keyword>